<organism evidence="2 3">
    <name type="scientific">Rugosimonospora acidiphila</name>
    <dbReference type="NCBI Taxonomy" id="556531"/>
    <lineage>
        <taxon>Bacteria</taxon>
        <taxon>Bacillati</taxon>
        <taxon>Actinomycetota</taxon>
        <taxon>Actinomycetes</taxon>
        <taxon>Micromonosporales</taxon>
        <taxon>Micromonosporaceae</taxon>
        <taxon>Rugosimonospora</taxon>
    </lineage>
</organism>
<dbReference type="EMBL" id="BAABJQ010000016">
    <property type="protein sequence ID" value="GAA5192035.1"/>
    <property type="molecule type" value="Genomic_DNA"/>
</dbReference>
<name>A0ABP9S9C1_9ACTN</name>
<dbReference type="CDD" id="cd02440">
    <property type="entry name" value="AdoMet_MTases"/>
    <property type="match status" value="1"/>
</dbReference>
<dbReference type="GO" id="GO:0008168">
    <property type="term" value="F:methyltransferase activity"/>
    <property type="evidence" value="ECO:0007669"/>
    <property type="project" value="UniProtKB-KW"/>
</dbReference>
<feature type="domain" description="Methyltransferase type 11" evidence="1">
    <location>
        <begin position="49"/>
        <end position="140"/>
    </location>
</feature>
<dbReference type="PANTHER" id="PTHR42912">
    <property type="entry name" value="METHYLTRANSFERASE"/>
    <property type="match status" value="1"/>
</dbReference>
<dbReference type="Pfam" id="PF08241">
    <property type="entry name" value="Methyltransf_11"/>
    <property type="match status" value="1"/>
</dbReference>
<dbReference type="SUPFAM" id="SSF53335">
    <property type="entry name" value="S-adenosyl-L-methionine-dependent methyltransferases"/>
    <property type="match status" value="1"/>
</dbReference>
<dbReference type="GO" id="GO:0032259">
    <property type="term" value="P:methylation"/>
    <property type="evidence" value="ECO:0007669"/>
    <property type="project" value="UniProtKB-KW"/>
</dbReference>
<proteinExistence type="predicted"/>
<dbReference type="Gene3D" id="3.40.50.150">
    <property type="entry name" value="Vaccinia Virus protein VP39"/>
    <property type="match status" value="1"/>
</dbReference>
<evidence type="ECO:0000313" key="2">
    <source>
        <dbReference type="EMBL" id="GAA5192035.1"/>
    </source>
</evidence>
<accession>A0ABP9S9C1</accession>
<dbReference type="InterPro" id="IPR050508">
    <property type="entry name" value="Methyltransf_Superfamily"/>
</dbReference>
<protein>
    <submittedName>
        <fullName evidence="2">Methyltransferase domain-containing protein</fullName>
    </submittedName>
</protein>
<evidence type="ECO:0000313" key="3">
    <source>
        <dbReference type="Proteomes" id="UP001501570"/>
    </source>
</evidence>
<dbReference type="InterPro" id="IPR013216">
    <property type="entry name" value="Methyltransf_11"/>
</dbReference>
<keyword evidence="2" id="KW-0808">Transferase</keyword>
<dbReference type="Proteomes" id="UP001501570">
    <property type="component" value="Unassembled WGS sequence"/>
</dbReference>
<dbReference type="InterPro" id="IPR029063">
    <property type="entry name" value="SAM-dependent_MTases_sf"/>
</dbReference>
<gene>
    <name evidence="2" type="ORF">GCM10023322_50750</name>
</gene>
<dbReference type="PANTHER" id="PTHR42912:SF58">
    <property type="entry name" value="BLR1400 PROTEIN"/>
    <property type="match status" value="1"/>
</dbReference>
<comment type="caution">
    <text evidence="2">The sequence shown here is derived from an EMBL/GenBank/DDBJ whole genome shotgun (WGS) entry which is preliminary data.</text>
</comment>
<reference evidence="3" key="1">
    <citation type="journal article" date="2019" name="Int. J. Syst. Evol. Microbiol.">
        <title>The Global Catalogue of Microorganisms (GCM) 10K type strain sequencing project: providing services to taxonomists for standard genome sequencing and annotation.</title>
        <authorList>
            <consortium name="The Broad Institute Genomics Platform"/>
            <consortium name="The Broad Institute Genome Sequencing Center for Infectious Disease"/>
            <person name="Wu L."/>
            <person name="Ma J."/>
        </authorList>
    </citation>
    <scope>NUCLEOTIDE SEQUENCE [LARGE SCALE GENOMIC DNA]</scope>
    <source>
        <strain evidence="3">JCM 18304</strain>
    </source>
</reference>
<keyword evidence="3" id="KW-1185">Reference proteome</keyword>
<sequence>MTSGSYDPHCTVGTGIDDEVTRLEAQAALTAEAEFAVMERIGLPGRLLVEIGSGSGAFLTRLADRFPEHDVQGVEIRPDLLDHARERGCRVLQGDAYALPLPADSCGTVVLRFVLQHLADPRAAVREAARVLQPGGRLIVIDVDGGMWGCVTPTFPEFMDIYTRFAAVQAQDGGDRLVGRKASGWLRDSGLTQVRTEVYSVTNENRPIDDFEIHVGPSRLAPLLARNELGIRGLARATQAWERLRSDPAAWIMLLGIIATGVTPIGTASRDTWEGD</sequence>
<evidence type="ECO:0000259" key="1">
    <source>
        <dbReference type="Pfam" id="PF08241"/>
    </source>
</evidence>
<keyword evidence="2" id="KW-0489">Methyltransferase</keyword>
<dbReference type="RefSeq" id="WP_345633548.1">
    <property type="nucleotide sequence ID" value="NZ_BAABJQ010000016.1"/>
</dbReference>